<reference evidence="2" key="1">
    <citation type="submission" date="2020-12" db="EMBL/GenBank/DDBJ databases">
        <title>Vagococcus allomyrinae sp. nov. and Enterococcus lavae sp. nov., isolated from the larvae of Allomyrina dichotoma.</title>
        <authorList>
            <person name="Lee S.D."/>
        </authorList>
    </citation>
    <scope>NUCLEOTIDE SEQUENCE</scope>
    <source>
        <strain evidence="2">BWB3-3</strain>
    </source>
</reference>
<dbReference type="GO" id="GO:0016747">
    <property type="term" value="F:acyltransferase activity, transferring groups other than amino-acyl groups"/>
    <property type="evidence" value="ECO:0007669"/>
    <property type="project" value="InterPro"/>
</dbReference>
<dbReference type="InterPro" id="IPR000182">
    <property type="entry name" value="GNAT_dom"/>
</dbReference>
<feature type="domain" description="N-acetyltransferase" evidence="1">
    <location>
        <begin position="3"/>
        <end position="162"/>
    </location>
</feature>
<dbReference type="InterPro" id="IPR016181">
    <property type="entry name" value="Acyl_CoA_acyltransferase"/>
</dbReference>
<evidence type="ECO:0000313" key="2">
    <source>
        <dbReference type="EMBL" id="MBP1041125.1"/>
    </source>
</evidence>
<dbReference type="EMBL" id="JAEEGA010000005">
    <property type="protein sequence ID" value="MBP1041125.1"/>
    <property type="molecule type" value="Genomic_DNA"/>
</dbReference>
<keyword evidence="3" id="KW-1185">Reference proteome</keyword>
<sequence length="162" mass="18707">MIVSFGKARDEDILQLNRLLLASKNFMFKQGITQWNTHYPSEENIKTDIFKGKLYVLRDEASKIQCAGSITLVNESETIKAYQLQRIMTNPLESGKGLASRLIQEMEELAKLNKVNKLNSSTSKKNIMMQKTFKKNNFVKIGEFFDPTREVAGVFFKYHKFL</sequence>
<dbReference type="Pfam" id="PF13673">
    <property type="entry name" value="Acetyltransf_10"/>
    <property type="match status" value="1"/>
</dbReference>
<dbReference type="PROSITE" id="PS51186">
    <property type="entry name" value="GNAT"/>
    <property type="match status" value="1"/>
</dbReference>
<dbReference type="AlphaFoldDB" id="A0A940PAF9"/>
<evidence type="ECO:0000259" key="1">
    <source>
        <dbReference type="PROSITE" id="PS51186"/>
    </source>
</evidence>
<proteinExistence type="predicted"/>
<organism evidence="2 3">
    <name type="scientific">Vagococcus allomyrinae</name>
    <dbReference type="NCBI Taxonomy" id="2794353"/>
    <lineage>
        <taxon>Bacteria</taxon>
        <taxon>Bacillati</taxon>
        <taxon>Bacillota</taxon>
        <taxon>Bacilli</taxon>
        <taxon>Lactobacillales</taxon>
        <taxon>Enterococcaceae</taxon>
        <taxon>Vagococcus</taxon>
    </lineage>
</organism>
<accession>A0A940PAF9</accession>
<dbReference type="Gene3D" id="3.40.630.30">
    <property type="match status" value="1"/>
</dbReference>
<dbReference type="Proteomes" id="UP000674938">
    <property type="component" value="Unassembled WGS sequence"/>
</dbReference>
<protein>
    <submittedName>
        <fullName evidence="2">GNAT family N-acetyltransferase</fullName>
    </submittedName>
</protein>
<evidence type="ECO:0000313" key="3">
    <source>
        <dbReference type="Proteomes" id="UP000674938"/>
    </source>
</evidence>
<comment type="caution">
    <text evidence="2">The sequence shown here is derived from an EMBL/GenBank/DDBJ whole genome shotgun (WGS) entry which is preliminary data.</text>
</comment>
<dbReference type="CDD" id="cd04301">
    <property type="entry name" value="NAT_SF"/>
    <property type="match status" value="1"/>
</dbReference>
<dbReference type="SUPFAM" id="SSF55729">
    <property type="entry name" value="Acyl-CoA N-acyltransferases (Nat)"/>
    <property type="match status" value="1"/>
</dbReference>
<name>A0A940PAF9_9ENTE</name>
<gene>
    <name evidence="2" type="ORF">I6N95_08925</name>
</gene>
<dbReference type="RefSeq" id="WP_209526770.1">
    <property type="nucleotide sequence ID" value="NZ_JAEEGA010000005.1"/>
</dbReference>